<dbReference type="RefSeq" id="XP_646940.1">
    <property type="nucleotide sequence ID" value="XM_641848.1"/>
</dbReference>
<protein>
    <submittedName>
        <fullName evidence="1">Uncharacterized protein</fullName>
    </submittedName>
</protein>
<dbReference type="GeneID" id="8616628"/>
<evidence type="ECO:0000313" key="2">
    <source>
        <dbReference type="Proteomes" id="UP000002195"/>
    </source>
</evidence>
<dbReference type="AlphaFoldDB" id="Q55ET0"/>
<dbReference type="EMBL" id="AAFI02000004">
    <property type="protein sequence ID" value="EAL73077.1"/>
    <property type="molecule type" value="Genomic_DNA"/>
</dbReference>
<dbReference type="VEuPathDB" id="AmoebaDB:DDB_G0268976"/>
<name>Q55ET0_DICDI</name>
<gene>
    <name evidence="1" type="ORF">DDB_G0268976</name>
</gene>
<dbReference type="SMR" id="Q55ET0"/>
<dbReference type="Proteomes" id="UP000002195">
    <property type="component" value="Unassembled WGS sequence"/>
</dbReference>
<sequence length="81" mass="9071">MFGVTSVTTFNLLSKTNLKSAKEIIDLVNEIKNLQLVGHIINSIQLTNNNSSSFNNNQNEIIIQKSITTKKILTNLKNKLL</sequence>
<accession>Q55ET0</accession>
<dbReference type="PaxDb" id="44689-DDB0202321"/>
<dbReference type="InParanoid" id="Q55ET0"/>
<dbReference type="KEGG" id="ddi:DDB_G0268976"/>
<proteinExistence type="predicted"/>
<comment type="caution">
    <text evidence="1">The sequence shown here is derived from an EMBL/GenBank/DDBJ whole genome shotgun (WGS) entry which is preliminary data.</text>
</comment>
<keyword evidence="2" id="KW-1185">Reference proteome</keyword>
<organism evidence="1 2">
    <name type="scientific">Dictyostelium discoideum</name>
    <name type="common">Social amoeba</name>
    <dbReference type="NCBI Taxonomy" id="44689"/>
    <lineage>
        <taxon>Eukaryota</taxon>
        <taxon>Amoebozoa</taxon>
        <taxon>Evosea</taxon>
        <taxon>Eumycetozoa</taxon>
        <taxon>Dictyostelia</taxon>
        <taxon>Dictyosteliales</taxon>
        <taxon>Dictyosteliaceae</taxon>
        <taxon>Dictyostelium</taxon>
    </lineage>
</organism>
<dbReference type="HOGENOM" id="CLU_2578856_0_0_1"/>
<reference evidence="1 2" key="1">
    <citation type="journal article" date="2005" name="Nature">
        <title>The genome of the social amoeba Dictyostelium discoideum.</title>
        <authorList>
            <consortium name="The Dictyostelium discoideum Sequencing Consortium"/>
            <person name="Eichinger L."/>
            <person name="Pachebat J.A."/>
            <person name="Glockner G."/>
            <person name="Rajandream M.A."/>
            <person name="Sucgang R."/>
            <person name="Berriman M."/>
            <person name="Song J."/>
            <person name="Olsen R."/>
            <person name="Szafranski K."/>
            <person name="Xu Q."/>
            <person name="Tunggal B."/>
            <person name="Kummerfeld S."/>
            <person name="Madera M."/>
            <person name="Konfortov B.A."/>
            <person name="Rivero F."/>
            <person name="Bankier A.T."/>
            <person name="Lehmann R."/>
            <person name="Hamlin N."/>
            <person name="Davies R."/>
            <person name="Gaudet P."/>
            <person name="Fey P."/>
            <person name="Pilcher K."/>
            <person name="Chen G."/>
            <person name="Saunders D."/>
            <person name="Sodergren E."/>
            <person name="Davis P."/>
            <person name="Kerhornou A."/>
            <person name="Nie X."/>
            <person name="Hall N."/>
            <person name="Anjard C."/>
            <person name="Hemphill L."/>
            <person name="Bason N."/>
            <person name="Farbrother P."/>
            <person name="Desany B."/>
            <person name="Just E."/>
            <person name="Morio T."/>
            <person name="Rost R."/>
            <person name="Churcher C."/>
            <person name="Cooper J."/>
            <person name="Haydock S."/>
            <person name="van Driessche N."/>
            <person name="Cronin A."/>
            <person name="Goodhead I."/>
            <person name="Muzny D."/>
            <person name="Mourier T."/>
            <person name="Pain A."/>
            <person name="Lu M."/>
            <person name="Harper D."/>
            <person name="Lindsay R."/>
            <person name="Hauser H."/>
            <person name="James K."/>
            <person name="Quiles M."/>
            <person name="Madan Babu M."/>
            <person name="Saito T."/>
            <person name="Buchrieser C."/>
            <person name="Wardroper A."/>
            <person name="Felder M."/>
            <person name="Thangavelu M."/>
            <person name="Johnson D."/>
            <person name="Knights A."/>
            <person name="Loulseged H."/>
            <person name="Mungall K."/>
            <person name="Oliver K."/>
            <person name="Price C."/>
            <person name="Quail M.A."/>
            <person name="Urushihara H."/>
            <person name="Hernandez J."/>
            <person name="Rabbinowitsch E."/>
            <person name="Steffen D."/>
            <person name="Sanders M."/>
            <person name="Ma J."/>
            <person name="Kohara Y."/>
            <person name="Sharp S."/>
            <person name="Simmonds M."/>
            <person name="Spiegler S."/>
            <person name="Tivey A."/>
            <person name="Sugano S."/>
            <person name="White B."/>
            <person name="Walker D."/>
            <person name="Woodward J."/>
            <person name="Winckler T."/>
            <person name="Tanaka Y."/>
            <person name="Shaulsky G."/>
            <person name="Schleicher M."/>
            <person name="Weinstock G."/>
            <person name="Rosenthal A."/>
            <person name="Cox E.C."/>
            <person name="Chisholm R.L."/>
            <person name="Gibbs R."/>
            <person name="Loomis W.F."/>
            <person name="Platzer M."/>
            <person name="Kay R.R."/>
            <person name="Williams J."/>
            <person name="Dear P.H."/>
            <person name="Noegel A.A."/>
            <person name="Barrell B."/>
            <person name="Kuspa A."/>
        </authorList>
    </citation>
    <scope>NUCLEOTIDE SEQUENCE [LARGE SCALE GENOMIC DNA]</scope>
    <source>
        <strain evidence="1 2">AX4</strain>
    </source>
</reference>
<evidence type="ECO:0000313" key="1">
    <source>
        <dbReference type="EMBL" id="EAL73077.1"/>
    </source>
</evidence>